<dbReference type="RefSeq" id="WP_241551195.1">
    <property type="nucleotide sequence ID" value="NZ_JANCNS010000002.1"/>
</dbReference>
<dbReference type="Gene3D" id="2.40.128.410">
    <property type="match status" value="1"/>
</dbReference>
<evidence type="ECO:0000313" key="1">
    <source>
        <dbReference type="EMBL" id="MCP9200406.1"/>
    </source>
</evidence>
<evidence type="ECO:0000313" key="2">
    <source>
        <dbReference type="Proteomes" id="UP001155280"/>
    </source>
</evidence>
<accession>A0A9X2KY46</accession>
<gene>
    <name evidence="1" type="ORF">MKO06_10825</name>
</gene>
<keyword evidence="2" id="KW-1185">Reference proteome</keyword>
<dbReference type="Proteomes" id="UP001155280">
    <property type="component" value="Unassembled WGS sequence"/>
</dbReference>
<reference evidence="1" key="1">
    <citation type="submission" date="2022-07" db="EMBL/GenBank/DDBJ databases">
        <title>Gramela sediminis sp. nov., isolated from deep-sea sediment of the Indian Ocean.</title>
        <authorList>
            <person name="Shi H."/>
        </authorList>
    </citation>
    <scope>NUCLEOTIDE SEQUENCE</scope>
    <source>
        <strain evidence="1">GC03-9</strain>
    </source>
</reference>
<name>A0A9X2KY46_9FLAO</name>
<dbReference type="EMBL" id="JANCNS010000002">
    <property type="protein sequence ID" value="MCP9200406.1"/>
    <property type="molecule type" value="Genomic_DNA"/>
</dbReference>
<dbReference type="InterPro" id="IPR025347">
    <property type="entry name" value="DUF4251"/>
</dbReference>
<proteinExistence type="predicted"/>
<protein>
    <submittedName>
        <fullName evidence="1">DUF4251 domain-containing protein</fullName>
    </submittedName>
</protein>
<dbReference type="AlphaFoldDB" id="A0A9X2KY46"/>
<organism evidence="1 2">
    <name type="scientific">Christiangramia oceanisediminis</name>
    <dbReference type="NCBI Taxonomy" id="2920386"/>
    <lineage>
        <taxon>Bacteria</taxon>
        <taxon>Pseudomonadati</taxon>
        <taxon>Bacteroidota</taxon>
        <taxon>Flavobacteriia</taxon>
        <taxon>Flavobacteriales</taxon>
        <taxon>Flavobacteriaceae</taxon>
        <taxon>Christiangramia</taxon>
    </lineage>
</organism>
<sequence>MKIRVLLKLLSVAIFILIMTGCGSSGQTSFNPEEFQKISDLVNSREFIIENEWANPIQGRQINLIDNPNHIIFKGDSVNVHLPYYGIRHTGGGYNREGGIKFKGVAREVKIEENTNRRLIDLSFDGNQNGEVVEFDIRIFASGKTTTTVNSSQRSMISYQGELQAYEKEKN</sequence>
<dbReference type="Pfam" id="PF14059">
    <property type="entry name" value="DUF4251"/>
    <property type="match status" value="1"/>
</dbReference>
<dbReference type="PROSITE" id="PS51257">
    <property type="entry name" value="PROKAR_LIPOPROTEIN"/>
    <property type="match status" value="1"/>
</dbReference>
<comment type="caution">
    <text evidence="1">The sequence shown here is derived from an EMBL/GenBank/DDBJ whole genome shotgun (WGS) entry which is preliminary data.</text>
</comment>